<gene>
    <name evidence="2" type="ORF">Q9R08_00800</name>
</gene>
<protein>
    <submittedName>
        <fullName evidence="2">Nuclear transport factor 2 family protein</fullName>
    </submittedName>
</protein>
<evidence type="ECO:0000313" key="3">
    <source>
        <dbReference type="Proteomes" id="UP001235133"/>
    </source>
</evidence>
<accession>A0ABU0YVZ7</accession>
<dbReference type="InterPro" id="IPR037401">
    <property type="entry name" value="SnoaL-like"/>
</dbReference>
<evidence type="ECO:0000313" key="2">
    <source>
        <dbReference type="EMBL" id="MDQ7876504.1"/>
    </source>
</evidence>
<keyword evidence="3" id="KW-1185">Reference proteome</keyword>
<dbReference type="Gene3D" id="3.10.450.50">
    <property type="match status" value="1"/>
</dbReference>
<dbReference type="EMBL" id="JAVFWO010000001">
    <property type="protein sequence ID" value="MDQ7876504.1"/>
    <property type="molecule type" value="Genomic_DNA"/>
</dbReference>
<organism evidence="2 3">
    <name type="scientific">Microbacterium psychrotolerans</name>
    <dbReference type="NCBI Taxonomy" id="3068321"/>
    <lineage>
        <taxon>Bacteria</taxon>
        <taxon>Bacillati</taxon>
        <taxon>Actinomycetota</taxon>
        <taxon>Actinomycetes</taxon>
        <taxon>Micrococcales</taxon>
        <taxon>Microbacteriaceae</taxon>
        <taxon>Microbacterium</taxon>
    </lineage>
</organism>
<evidence type="ECO:0000259" key="1">
    <source>
        <dbReference type="Pfam" id="PF13577"/>
    </source>
</evidence>
<reference evidence="2 3" key="1">
    <citation type="submission" date="2023-08" db="EMBL/GenBank/DDBJ databases">
        <title>Microbacterium psychrotolerans sp. nov., a psychrotolerant bacterium isolated from soil in Heilongjiang Province, China.</title>
        <authorList>
            <person name="An P."/>
            <person name="Zhao D."/>
            <person name="Xiang H."/>
        </authorList>
    </citation>
    <scope>NUCLEOTIDE SEQUENCE [LARGE SCALE GENOMIC DNA]</scope>
    <source>
        <strain evidence="2 3">QXD-8</strain>
    </source>
</reference>
<comment type="caution">
    <text evidence="2">The sequence shown here is derived from an EMBL/GenBank/DDBJ whole genome shotgun (WGS) entry which is preliminary data.</text>
</comment>
<dbReference type="Pfam" id="PF13577">
    <property type="entry name" value="SnoaL_4"/>
    <property type="match status" value="1"/>
</dbReference>
<name>A0ABU0YVZ7_9MICO</name>
<dbReference type="InterPro" id="IPR032710">
    <property type="entry name" value="NTF2-like_dom_sf"/>
</dbReference>
<feature type="domain" description="SnoaL-like" evidence="1">
    <location>
        <begin position="9"/>
        <end position="132"/>
    </location>
</feature>
<proteinExistence type="predicted"/>
<dbReference type="SUPFAM" id="SSF54427">
    <property type="entry name" value="NTF2-like"/>
    <property type="match status" value="1"/>
</dbReference>
<dbReference type="RefSeq" id="WP_308865904.1">
    <property type="nucleotide sequence ID" value="NZ_JAVFWO010000001.1"/>
</dbReference>
<dbReference type="Proteomes" id="UP001235133">
    <property type="component" value="Unassembled WGS sequence"/>
</dbReference>
<dbReference type="CDD" id="cd00531">
    <property type="entry name" value="NTF2_like"/>
    <property type="match status" value="1"/>
</dbReference>
<sequence>MSLESRIAALEAKSDICDLKARYARICDDGYDGDAIAELFIEGGSWASNTYPEVSGRLAIARFMREIGRDVFPWAVHLLSNPRVDVALEDGTAVGRWDLLQIATQDQDSVLALGRYEDRLELVDGDWRFTAVRVDFSYVGTLAEGWGRGSSGFLGSV</sequence>